<gene>
    <name evidence="2" type="ORF">LI194_00640</name>
</gene>
<feature type="transmembrane region" description="Helical" evidence="1">
    <location>
        <begin position="7"/>
        <end position="24"/>
    </location>
</feature>
<name>A0AAP2VIA9_PARDI</name>
<keyword evidence="1" id="KW-1133">Transmembrane helix</keyword>
<dbReference type="Proteomes" id="UP001198806">
    <property type="component" value="Unassembled WGS sequence"/>
</dbReference>
<sequence>MKKVINTFFLIANTIILGFNTHFLCKEYPRTENLGFDYIGVIIGILSFLIAILAIMFGYKILDVDKQIAVKISKVKTGINSEISKVKTEMENTKRGIRTEIKDLDNRSKIYTEAYACLMQGEVYLSTHDYFTAYKEYIEAMVGFSILEDFKHCEDIKFKIESLIRQMRANRDKLIRDWDLFNDSSYIKDMEVLRNSHPQIFWIDSDIGYEEIVKYFYDRSLTVLFDKYEFTLYEKSTSVRRSNAVYALLDKADNGNYKHNGRVYSLYDDFNNVIQKDLNSNFDYIGIREVIDSDIAKKEAAEILKIQEGVIRIGKI</sequence>
<protein>
    <submittedName>
        <fullName evidence="2">Uncharacterized protein</fullName>
    </submittedName>
</protein>
<proteinExistence type="predicted"/>
<comment type="caution">
    <text evidence="2">The sequence shown here is derived from an EMBL/GenBank/DDBJ whole genome shotgun (WGS) entry which is preliminary data.</text>
</comment>
<accession>A0AAP2VIA9</accession>
<dbReference type="RefSeq" id="WP_134915246.1">
    <property type="nucleotide sequence ID" value="NZ_JAHOOC010000004.1"/>
</dbReference>
<evidence type="ECO:0000313" key="2">
    <source>
        <dbReference type="EMBL" id="MCB6516303.1"/>
    </source>
</evidence>
<feature type="transmembrane region" description="Helical" evidence="1">
    <location>
        <begin position="36"/>
        <end position="59"/>
    </location>
</feature>
<dbReference type="EMBL" id="JAJCNI010000001">
    <property type="protein sequence ID" value="MCB6516303.1"/>
    <property type="molecule type" value="Genomic_DNA"/>
</dbReference>
<keyword evidence="1" id="KW-0812">Transmembrane</keyword>
<organism evidence="2 3">
    <name type="scientific">Parabacteroides distasonis</name>
    <dbReference type="NCBI Taxonomy" id="823"/>
    <lineage>
        <taxon>Bacteria</taxon>
        <taxon>Pseudomonadati</taxon>
        <taxon>Bacteroidota</taxon>
        <taxon>Bacteroidia</taxon>
        <taxon>Bacteroidales</taxon>
        <taxon>Tannerellaceae</taxon>
        <taxon>Parabacteroides</taxon>
    </lineage>
</organism>
<keyword evidence="1" id="KW-0472">Membrane</keyword>
<reference evidence="2" key="1">
    <citation type="submission" date="2021-10" db="EMBL/GenBank/DDBJ databases">
        <title>Collection of gut derived symbiotic bacterial strains cultured from healthy donors.</title>
        <authorList>
            <person name="Lin H."/>
            <person name="Littmann E."/>
            <person name="Kohout C."/>
            <person name="Pamer E.G."/>
        </authorList>
    </citation>
    <scope>NUCLEOTIDE SEQUENCE</scope>
    <source>
        <strain evidence="2">DFI.2.94</strain>
    </source>
</reference>
<dbReference type="AlphaFoldDB" id="A0AAP2VIA9"/>
<evidence type="ECO:0000256" key="1">
    <source>
        <dbReference type="SAM" id="Phobius"/>
    </source>
</evidence>
<evidence type="ECO:0000313" key="3">
    <source>
        <dbReference type="Proteomes" id="UP001198806"/>
    </source>
</evidence>